<proteinExistence type="predicted"/>
<dbReference type="AlphaFoldDB" id="A0A518EVD2"/>
<dbReference type="EMBL" id="CP036434">
    <property type="protein sequence ID" value="QDV08059.1"/>
    <property type="molecule type" value="Genomic_DNA"/>
</dbReference>
<evidence type="ECO:0000256" key="1">
    <source>
        <dbReference type="SAM" id="SignalP"/>
    </source>
</evidence>
<dbReference type="InterPro" id="IPR011990">
    <property type="entry name" value="TPR-like_helical_dom_sf"/>
</dbReference>
<feature type="chain" id="PRO_5022032606" description="Outer membrane protein assembly factor BamD" evidence="1">
    <location>
        <begin position="18"/>
        <end position="193"/>
    </location>
</feature>
<dbReference type="RefSeq" id="WP_145200058.1">
    <property type="nucleotide sequence ID" value="NZ_CP036434.1"/>
</dbReference>
<organism evidence="2 3">
    <name type="scientific">Saltatorellus ferox</name>
    <dbReference type="NCBI Taxonomy" id="2528018"/>
    <lineage>
        <taxon>Bacteria</taxon>
        <taxon>Pseudomonadati</taxon>
        <taxon>Planctomycetota</taxon>
        <taxon>Planctomycetia</taxon>
        <taxon>Planctomycetia incertae sedis</taxon>
        <taxon>Saltatorellus</taxon>
    </lineage>
</organism>
<gene>
    <name evidence="2" type="ORF">Poly30_35950</name>
</gene>
<dbReference type="Proteomes" id="UP000320390">
    <property type="component" value="Chromosome"/>
</dbReference>
<keyword evidence="3" id="KW-1185">Reference proteome</keyword>
<feature type="signal peptide" evidence="1">
    <location>
        <begin position="1"/>
        <end position="17"/>
    </location>
</feature>
<accession>A0A518EVD2</accession>
<protein>
    <recommendedName>
        <fullName evidence="4">Outer membrane protein assembly factor BamD</fullName>
    </recommendedName>
</protein>
<evidence type="ECO:0000313" key="2">
    <source>
        <dbReference type="EMBL" id="QDV08059.1"/>
    </source>
</evidence>
<sequence length="193" mass="20388" precursor="true">MRILLALLASLSAASCASTSVQTFSSPEEATNAIVAAAEQGNQDEARRIFDSFARSSVQRDKVYASLFSAAEARYDRGNGGGAANILQFVTTQYPAAAAAREALVYSLFVERAGAEAPAEGQAETMAAAIESARSVSSEPSAWIDLAATQVAIDRGDLSGARAEFGNFLDAWDGQPASLLPYVEDIDRYLQSH</sequence>
<evidence type="ECO:0000313" key="3">
    <source>
        <dbReference type="Proteomes" id="UP000320390"/>
    </source>
</evidence>
<keyword evidence="1" id="KW-0732">Signal</keyword>
<evidence type="ECO:0008006" key="4">
    <source>
        <dbReference type="Google" id="ProtNLM"/>
    </source>
</evidence>
<dbReference type="PROSITE" id="PS51257">
    <property type="entry name" value="PROKAR_LIPOPROTEIN"/>
    <property type="match status" value="1"/>
</dbReference>
<reference evidence="2 3" key="1">
    <citation type="submission" date="2019-02" db="EMBL/GenBank/DDBJ databases">
        <title>Deep-cultivation of Planctomycetes and their phenomic and genomic characterization uncovers novel biology.</title>
        <authorList>
            <person name="Wiegand S."/>
            <person name="Jogler M."/>
            <person name="Boedeker C."/>
            <person name="Pinto D."/>
            <person name="Vollmers J."/>
            <person name="Rivas-Marin E."/>
            <person name="Kohn T."/>
            <person name="Peeters S.H."/>
            <person name="Heuer A."/>
            <person name="Rast P."/>
            <person name="Oberbeckmann S."/>
            <person name="Bunk B."/>
            <person name="Jeske O."/>
            <person name="Meyerdierks A."/>
            <person name="Storesund J.E."/>
            <person name="Kallscheuer N."/>
            <person name="Luecker S."/>
            <person name="Lage O.M."/>
            <person name="Pohl T."/>
            <person name="Merkel B.J."/>
            <person name="Hornburger P."/>
            <person name="Mueller R.-W."/>
            <person name="Bruemmer F."/>
            <person name="Labrenz M."/>
            <person name="Spormann A.M."/>
            <person name="Op den Camp H."/>
            <person name="Overmann J."/>
            <person name="Amann R."/>
            <person name="Jetten M.S.M."/>
            <person name="Mascher T."/>
            <person name="Medema M.H."/>
            <person name="Devos D.P."/>
            <person name="Kaster A.-K."/>
            <person name="Ovreas L."/>
            <person name="Rohde M."/>
            <person name="Galperin M.Y."/>
            <person name="Jogler C."/>
        </authorList>
    </citation>
    <scope>NUCLEOTIDE SEQUENCE [LARGE SCALE GENOMIC DNA]</scope>
    <source>
        <strain evidence="2 3">Poly30</strain>
    </source>
</reference>
<name>A0A518EVD2_9BACT</name>
<dbReference type="Gene3D" id="1.25.40.10">
    <property type="entry name" value="Tetratricopeptide repeat domain"/>
    <property type="match status" value="1"/>
</dbReference>